<dbReference type="AlphaFoldDB" id="A0A023GBI0"/>
<dbReference type="GO" id="GO:0000055">
    <property type="term" value="P:ribosomal large subunit export from nucleus"/>
    <property type="evidence" value="ECO:0007669"/>
    <property type="project" value="TreeGrafter"/>
</dbReference>
<protein>
    <submittedName>
        <fullName evidence="3">Putative midasin ixodes scapularis midasin</fullName>
    </submittedName>
</protein>
<dbReference type="PANTHER" id="PTHR48103">
    <property type="entry name" value="MIDASIN-RELATED"/>
    <property type="match status" value="1"/>
</dbReference>
<organism evidence="3">
    <name type="scientific">Amblyomma triste</name>
    <name type="common">Neotropical tick</name>
    <dbReference type="NCBI Taxonomy" id="251400"/>
    <lineage>
        <taxon>Eukaryota</taxon>
        <taxon>Metazoa</taxon>
        <taxon>Ecdysozoa</taxon>
        <taxon>Arthropoda</taxon>
        <taxon>Chelicerata</taxon>
        <taxon>Arachnida</taxon>
        <taxon>Acari</taxon>
        <taxon>Parasitiformes</taxon>
        <taxon>Ixodida</taxon>
        <taxon>Ixodoidea</taxon>
        <taxon>Ixodidae</taxon>
        <taxon>Amblyomminae</taxon>
        <taxon>Amblyomma</taxon>
    </lineage>
</organism>
<evidence type="ECO:0000256" key="1">
    <source>
        <dbReference type="ARBA" id="ARBA00022741"/>
    </source>
</evidence>
<dbReference type="GO" id="GO:0030687">
    <property type="term" value="C:preribosome, large subunit precursor"/>
    <property type="evidence" value="ECO:0007669"/>
    <property type="project" value="TreeGrafter"/>
</dbReference>
<dbReference type="GO" id="GO:0000027">
    <property type="term" value="P:ribosomal large subunit assembly"/>
    <property type="evidence" value="ECO:0007669"/>
    <property type="project" value="TreeGrafter"/>
</dbReference>
<dbReference type="GO" id="GO:0005634">
    <property type="term" value="C:nucleus"/>
    <property type="evidence" value="ECO:0007669"/>
    <property type="project" value="TreeGrafter"/>
</dbReference>
<dbReference type="PANTHER" id="PTHR48103:SF2">
    <property type="entry name" value="MIDASIN"/>
    <property type="match status" value="1"/>
</dbReference>
<reference evidence="3" key="1">
    <citation type="submission" date="2014-03" db="EMBL/GenBank/DDBJ databases">
        <title>The sialotranscriptome of Amblyomma triste, Amblyomma parvum and Amblyomma cajennense ticks, uncovered by 454-based RNA-seq.</title>
        <authorList>
            <person name="Garcia G.R."/>
            <person name="Gardinassi L.G."/>
            <person name="Ribeiro J.M."/>
            <person name="Anatriello E."/>
            <person name="Ferreira B.R."/>
            <person name="Moreira H.N."/>
            <person name="Mafra C."/>
            <person name="Olegario M.M."/>
            <person name="Szabo P.J."/>
            <person name="Miranda-Santos I.K."/>
            <person name="Maruyama S.R."/>
        </authorList>
    </citation>
    <scope>NUCLEOTIDE SEQUENCE</scope>
    <source>
        <strain evidence="3">Mato Grasso do Sul</strain>
        <tissue evidence="3">Salivary glands</tissue>
    </source>
</reference>
<dbReference type="EMBL" id="GBBM01005408">
    <property type="protein sequence ID" value="JAC30010.1"/>
    <property type="molecule type" value="mRNA"/>
</dbReference>
<dbReference type="GO" id="GO:0005524">
    <property type="term" value="F:ATP binding"/>
    <property type="evidence" value="ECO:0007669"/>
    <property type="project" value="UniProtKB-KW"/>
</dbReference>
<sequence>MQARKVKRFSTNGTVRLCFPAMPRSLKRSKMEPSSQSYVEPVNTQAFAFSGSEALEVWRAHCLLSDPDMGAEKVDCLRALMLRHEALRNILQQHGHHLDAALDVTLQGYHLVSCQSLKAALGTASEQPDASLIGAAAGKGHHVNNQINLYHDAYLLETSLCEDPLKHLLARIQELLAQFPGHPGLTKLKQVCNRVLNLPVSSPVMKVLQGLEILLALGEEWEKGAHRKISIAPELNAITHLVLRWRKMELHNWSQCLDGAHKKIQETSARLVVLPLPTSS</sequence>
<accession>A0A023GBI0</accession>
<keyword evidence="1" id="KW-0547">Nucleotide-binding</keyword>
<name>A0A023GBI0_AMBTT</name>
<evidence type="ECO:0000313" key="3">
    <source>
        <dbReference type="EMBL" id="JAC30010.1"/>
    </source>
</evidence>
<keyword evidence="2" id="KW-0067">ATP-binding</keyword>
<proteinExistence type="evidence at transcript level"/>
<evidence type="ECO:0000256" key="2">
    <source>
        <dbReference type="ARBA" id="ARBA00022840"/>
    </source>
</evidence>